<dbReference type="CDD" id="cd00041">
    <property type="entry name" value="CUB"/>
    <property type="match status" value="1"/>
</dbReference>
<keyword evidence="1" id="KW-0677">Repeat</keyword>
<evidence type="ECO:0000313" key="5">
    <source>
        <dbReference type="EMBL" id="GCB79065.1"/>
    </source>
</evidence>
<dbReference type="STRING" id="75743.A0A401Q106"/>
<evidence type="ECO:0000256" key="3">
    <source>
        <dbReference type="PROSITE-ProRule" id="PRU00059"/>
    </source>
</evidence>
<dbReference type="Gene3D" id="2.60.120.290">
    <property type="entry name" value="Spermadhesin, CUB domain"/>
    <property type="match status" value="1"/>
</dbReference>
<name>A0A401Q106_SCYTO</name>
<dbReference type="PANTHER" id="PTHR24251:SF50">
    <property type="entry name" value="ATTRACTIN-LIKE 1A"/>
    <property type="match status" value="1"/>
</dbReference>
<dbReference type="InterPro" id="IPR035914">
    <property type="entry name" value="Sperma_CUB_dom_sf"/>
</dbReference>
<protein>
    <recommendedName>
        <fullName evidence="4">CUB domain-containing protein</fullName>
    </recommendedName>
</protein>
<dbReference type="AlphaFoldDB" id="A0A401Q106"/>
<proteinExistence type="predicted"/>
<organism evidence="5 6">
    <name type="scientific">Scyliorhinus torazame</name>
    <name type="common">Cloudy catshark</name>
    <name type="synonym">Catulus torazame</name>
    <dbReference type="NCBI Taxonomy" id="75743"/>
    <lineage>
        <taxon>Eukaryota</taxon>
        <taxon>Metazoa</taxon>
        <taxon>Chordata</taxon>
        <taxon>Craniata</taxon>
        <taxon>Vertebrata</taxon>
        <taxon>Chondrichthyes</taxon>
        <taxon>Elasmobranchii</taxon>
        <taxon>Galeomorphii</taxon>
        <taxon>Galeoidea</taxon>
        <taxon>Carcharhiniformes</taxon>
        <taxon>Scyliorhinidae</taxon>
        <taxon>Scyliorhinus</taxon>
    </lineage>
</organism>
<evidence type="ECO:0000256" key="1">
    <source>
        <dbReference type="ARBA" id="ARBA00022737"/>
    </source>
</evidence>
<dbReference type="SUPFAM" id="SSF49854">
    <property type="entry name" value="Spermadhesin, CUB domain"/>
    <property type="match status" value="1"/>
</dbReference>
<dbReference type="Proteomes" id="UP000288216">
    <property type="component" value="Unassembled WGS sequence"/>
</dbReference>
<comment type="caution">
    <text evidence="3">Lacks conserved residue(s) required for the propagation of feature annotation.</text>
</comment>
<dbReference type="Pfam" id="PF00431">
    <property type="entry name" value="CUB"/>
    <property type="match status" value="1"/>
</dbReference>
<sequence length="160" mass="17496">MELSNNCSKDLVTVQDSWTESNQSVKLCGLSPPPPVFSNSTAMMVQFHSDDGQDLKGFRAVISFIDVSAGDHEDEVQRTVGTSVAASLSNQNTPPFSETQLLQVKEPDNQDHHAGVFDESPVATDPFGNLMEKVHFPTSYKDVLLKGNQERSSRPVTLTS</sequence>
<feature type="domain" description="CUB" evidence="4">
    <location>
        <begin position="1"/>
        <end position="65"/>
    </location>
</feature>
<dbReference type="PANTHER" id="PTHR24251">
    <property type="entry name" value="OVOCHYMASE-RELATED"/>
    <property type="match status" value="1"/>
</dbReference>
<dbReference type="PROSITE" id="PS01180">
    <property type="entry name" value="CUB"/>
    <property type="match status" value="1"/>
</dbReference>
<accession>A0A401Q106</accession>
<reference evidence="5 6" key="1">
    <citation type="journal article" date="2018" name="Nat. Ecol. Evol.">
        <title>Shark genomes provide insights into elasmobranch evolution and the origin of vertebrates.</title>
        <authorList>
            <person name="Hara Y"/>
            <person name="Yamaguchi K"/>
            <person name="Onimaru K"/>
            <person name="Kadota M"/>
            <person name="Koyanagi M"/>
            <person name="Keeley SD"/>
            <person name="Tatsumi K"/>
            <person name="Tanaka K"/>
            <person name="Motone F"/>
            <person name="Kageyama Y"/>
            <person name="Nozu R"/>
            <person name="Adachi N"/>
            <person name="Nishimura O"/>
            <person name="Nakagawa R"/>
            <person name="Tanegashima C"/>
            <person name="Kiyatake I"/>
            <person name="Matsumoto R"/>
            <person name="Murakumo K"/>
            <person name="Nishida K"/>
            <person name="Terakita A"/>
            <person name="Kuratani S"/>
            <person name="Sato K"/>
            <person name="Hyodo S Kuraku.S."/>
        </authorList>
    </citation>
    <scope>NUCLEOTIDE SEQUENCE [LARGE SCALE GENOMIC DNA]</scope>
</reference>
<comment type="caution">
    <text evidence="5">The sequence shown here is derived from an EMBL/GenBank/DDBJ whole genome shotgun (WGS) entry which is preliminary data.</text>
</comment>
<keyword evidence="2" id="KW-1015">Disulfide bond</keyword>
<evidence type="ECO:0000256" key="2">
    <source>
        <dbReference type="ARBA" id="ARBA00023157"/>
    </source>
</evidence>
<gene>
    <name evidence="5" type="ORF">scyTo_0016907</name>
</gene>
<dbReference type="EMBL" id="BFAA01010575">
    <property type="protein sequence ID" value="GCB79065.1"/>
    <property type="molecule type" value="Genomic_DNA"/>
</dbReference>
<dbReference type="InterPro" id="IPR000859">
    <property type="entry name" value="CUB_dom"/>
</dbReference>
<evidence type="ECO:0000259" key="4">
    <source>
        <dbReference type="PROSITE" id="PS01180"/>
    </source>
</evidence>
<keyword evidence="6" id="KW-1185">Reference proteome</keyword>
<evidence type="ECO:0000313" key="6">
    <source>
        <dbReference type="Proteomes" id="UP000288216"/>
    </source>
</evidence>